<evidence type="ECO:0000256" key="2">
    <source>
        <dbReference type="ARBA" id="ARBA00022723"/>
    </source>
</evidence>
<proteinExistence type="predicted"/>
<protein>
    <recommendedName>
        <fullName evidence="4">Alkaline phosphatase</fullName>
        <ecNumber evidence="4">3.1.3.1</ecNumber>
    </recommendedName>
</protein>
<comment type="cofactor">
    <cofactor evidence="4">
        <name>Zn(2+)</name>
        <dbReference type="ChEBI" id="CHEBI:29105"/>
    </cofactor>
    <text evidence="4">Binds 2 Zn(2+) ions.</text>
</comment>
<dbReference type="Pfam" id="PF01663">
    <property type="entry name" value="Phosphodiest"/>
    <property type="match status" value="1"/>
</dbReference>
<dbReference type="RefSeq" id="WP_281043970.1">
    <property type="nucleotide sequence ID" value="NZ_JARYGZ010000001.1"/>
</dbReference>
<keyword evidence="1" id="KW-0597">Phosphoprotein</keyword>
<keyword evidence="2 4" id="KW-0479">Metal-binding</keyword>
<name>A0ABT6N1L2_9SPHN</name>
<evidence type="ECO:0000313" key="6">
    <source>
        <dbReference type="Proteomes" id="UP001160625"/>
    </source>
</evidence>
<dbReference type="EC" id="3.1.3.1" evidence="4"/>
<dbReference type="PIRSF" id="PIRSF031924">
    <property type="entry name" value="Pi-irrepressible_AP"/>
    <property type="match status" value="1"/>
</dbReference>
<accession>A0ABT6N1L2</accession>
<evidence type="ECO:0000256" key="1">
    <source>
        <dbReference type="ARBA" id="ARBA00022553"/>
    </source>
</evidence>
<sequence>MAVVLGAGTLQAAPPPAKPKLIVAISVDQFSSELYRRYLPSYTAGLKTLSGGVAFPVGYQSHAATETCPGHSTILTGMHPSHTGIVANNWFDVKTGSNIYCVQAPGSSDPNARGPQNMKVTTLGDWVKVAEPGARVYAVSGKDRAAITMAGKHADGVYWWYDGIGFTTSPFAGPATAAVTGPADTFNKALFARWKATPPPLYPDASAGCVAMEKPVHFGKIDLSGHVPPDLAARSEQNPQFLMTTDFQDNLRASPLFDATVVDFAEKVIADHKLGQGPATDVLAVSLSANDYIGHRYGNGGPEMCVQQAALDQTLGRFVDDLKALGVPVMVVLTADHGATDAAEREHEVDPKASRLDSYAFVSKLNKAVMAETGLTYEPIVGDDPQQLTINVGPDAALRAKVQDATVAWLKQQPEVKEVFTRAEVEAATVPPHTPPTELTYAQRFHESYDADRSGDIAVAYGERTSFGMPRGPGDVVAGHGSPWDHDRQVPILFWWPGAEGQTRDNPIETIDIAPTLAALAGVKTPDVDGQCVDLGGGMCGK</sequence>
<dbReference type="Proteomes" id="UP001160625">
    <property type="component" value="Unassembled WGS sequence"/>
</dbReference>
<dbReference type="CDD" id="cd16016">
    <property type="entry name" value="AP-SPAP"/>
    <property type="match status" value="1"/>
</dbReference>
<gene>
    <name evidence="5" type="ORF">QGN17_08090</name>
</gene>
<comment type="caution">
    <text evidence="5">The sequence shown here is derived from an EMBL/GenBank/DDBJ whole genome shotgun (WGS) entry which is preliminary data.</text>
</comment>
<dbReference type="InterPro" id="IPR026263">
    <property type="entry name" value="Alkaline_phosphatase_prok"/>
</dbReference>
<evidence type="ECO:0000313" key="5">
    <source>
        <dbReference type="EMBL" id="MDH7638688.1"/>
    </source>
</evidence>
<keyword evidence="6" id="KW-1185">Reference proteome</keyword>
<dbReference type="EMBL" id="JARYGZ010000001">
    <property type="protein sequence ID" value="MDH7638688.1"/>
    <property type="molecule type" value="Genomic_DNA"/>
</dbReference>
<dbReference type="PANTHER" id="PTHR10151:SF120">
    <property type="entry name" value="BIS(5'-ADENOSYL)-TRIPHOSPHATASE"/>
    <property type="match status" value="1"/>
</dbReference>
<keyword evidence="3" id="KW-0732">Signal</keyword>
<keyword evidence="4" id="KW-0862">Zinc</keyword>
<dbReference type="PANTHER" id="PTHR10151">
    <property type="entry name" value="ECTONUCLEOTIDE PYROPHOSPHATASE/PHOSPHODIESTERASE"/>
    <property type="match status" value="1"/>
</dbReference>
<dbReference type="Gene3D" id="3.30.1360.150">
    <property type="match status" value="1"/>
</dbReference>
<dbReference type="Gene3D" id="3.40.720.10">
    <property type="entry name" value="Alkaline Phosphatase, subunit A"/>
    <property type="match status" value="1"/>
</dbReference>
<dbReference type="InterPro" id="IPR017850">
    <property type="entry name" value="Alkaline_phosphatase_core_sf"/>
</dbReference>
<evidence type="ECO:0000256" key="4">
    <source>
        <dbReference type="PIRNR" id="PIRNR031924"/>
    </source>
</evidence>
<dbReference type="InterPro" id="IPR002591">
    <property type="entry name" value="Phosphodiest/P_Trfase"/>
</dbReference>
<reference evidence="5" key="1">
    <citation type="submission" date="2023-04" db="EMBL/GenBank/DDBJ databases">
        <title>Sphingomonas sp. MAHUQ-71 isolated from rice field.</title>
        <authorList>
            <person name="Huq M.A."/>
        </authorList>
    </citation>
    <scope>NUCLEOTIDE SEQUENCE</scope>
    <source>
        <strain evidence="5">MAHUQ-71</strain>
    </source>
</reference>
<dbReference type="SUPFAM" id="SSF53649">
    <property type="entry name" value="Alkaline phosphatase-like"/>
    <property type="match status" value="1"/>
</dbReference>
<comment type="catalytic activity">
    <reaction evidence="4">
        <text>a phosphate monoester + H2O = an alcohol + phosphate</text>
        <dbReference type="Rhea" id="RHEA:15017"/>
        <dbReference type="ChEBI" id="CHEBI:15377"/>
        <dbReference type="ChEBI" id="CHEBI:30879"/>
        <dbReference type="ChEBI" id="CHEBI:43474"/>
        <dbReference type="ChEBI" id="CHEBI:67140"/>
        <dbReference type="EC" id="3.1.3.1"/>
    </reaction>
</comment>
<evidence type="ECO:0000256" key="3">
    <source>
        <dbReference type="ARBA" id="ARBA00022729"/>
    </source>
</evidence>
<organism evidence="5 6">
    <name type="scientific">Sphingomonas oryzagri</name>
    <dbReference type="NCBI Taxonomy" id="3042314"/>
    <lineage>
        <taxon>Bacteria</taxon>
        <taxon>Pseudomonadati</taxon>
        <taxon>Pseudomonadota</taxon>
        <taxon>Alphaproteobacteria</taxon>
        <taxon>Sphingomonadales</taxon>
        <taxon>Sphingomonadaceae</taxon>
        <taxon>Sphingomonas</taxon>
    </lineage>
</organism>
<comment type="function">
    <text evidence="4">Alkaline phosphatase with broad substrate specificity.</text>
</comment>